<dbReference type="Proteomes" id="UP000288197">
    <property type="component" value="Unassembled WGS sequence"/>
</dbReference>
<proteinExistence type="predicted"/>
<comment type="caution">
    <text evidence="1">The sequence shown here is derived from an EMBL/GenBank/DDBJ whole genome shotgun (WGS) entry which is preliminary data.</text>
</comment>
<dbReference type="RefSeq" id="WP_114288597.1">
    <property type="nucleotide sequence ID" value="NZ_CP081470.1"/>
</dbReference>
<dbReference type="OrthoDB" id="1710898at2"/>
<gene>
    <name evidence="1" type="ORF">CBF32_01935</name>
</gene>
<evidence type="ECO:0000313" key="1">
    <source>
        <dbReference type="EMBL" id="RSU04157.1"/>
    </source>
</evidence>
<protein>
    <submittedName>
        <fullName evidence="1">Uncharacterized protein</fullName>
    </submittedName>
</protein>
<dbReference type="AlphaFoldDB" id="A0A369B5S4"/>
<sequence length="544" mass="63641">MSEIKALIDLDWRFRKYKASSFVNGLIYFLGRLPLIGKMIPTTMLYREYGLKKGVAIIKLIFSLLLSFVLQTIPFALSYLIAKGVNSFLETEVSLFFVWFIAFNVIWTCIGKIFPSLTKQEVQFIVNFRVSKEQYIKRTSLLKILNDLIFMLPSFLVIGFLEKNIILYLLIGIFSSLSMSLIWLVVDLHMTLMKHRLILKLTLITLWTVGVLGLSYVLIVNQEFYLLEKIIINWMSAFIWLVLWFPFLYLYVHFKRYEAYSQQMFKSSEVMINYGGANKKEQQQKQYLGEGTKMKLEKEEDDQKLDKLKGSKYLNALLFSRFRSSLRKSLLIRVGIVSAVMLTIVVASVIVPIGISADRLERILYNFIPGMFFILFLLSFGKKVVQTVFVNCDSSMLTYPFYREPKAIIQGFFYRFLKIFYYNGIISLTIYLWINIFNLVNKKPLSLEFLLLVLFVMLSLSILFSFHELFVYYILQPFTSDFEVKNPVYKFVDWLFYMLAYISLQIKSVGFEYGIIISIFSILYFIVGVVVIIKVAPKTFKLKN</sequence>
<reference evidence="1 2" key="1">
    <citation type="submission" date="2017-05" db="EMBL/GenBank/DDBJ databases">
        <title>Vagococcus spp. assemblies.</title>
        <authorList>
            <person name="Gulvik C.A."/>
        </authorList>
    </citation>
    <scope>NUCLEOTIDE SEQUENCE [LARGE SCALE GENOMIC DNA]</scope>
    <source>
        <strain evidence="1 2">NCFB 2497</strain>
    </source>
</reference>
<evidence type="ECO:0000313" key="2">
    <source>
        <dbReference type="Proteomes" id="UP000288197"/>
    </source>
</evidence>
<name>A0A369B5S4_9ENTE</name>
<organism evidence="1 2">
    <name type="scientific">Vagococcus fluvialis</name>
    <dbReference type="NCBI Taxonomy" id="2738"/>
    <lineage>
        <taxon>Bacteria</taxon>
        <taxon>Bacillati</taxon>
        <taxon>Bacillota</taxon>
        <taxon>Bacilli</taxon>
        <taxon>Lactobacillales</taxon>
        <taxon>Enterococcaceae</taxon>
        <taxon>Vagococcus</taxon>
    </lineage>
</organism>
<dbReference type="GeneID" id="63145293"/>
<keyword evidence="2" id="KW-1185">Reference proteome</keyword>
<accession>A0A369B5S4</accession>
<dbReference type="EMBL" id="NGJX01000002">
    <property type="protein sequence ID" value="RSU04157.1"/>
    <property type="molecule type" value="Genomic_DNA"/>
</dbReference>